<keyword evidence="2 5" id="KW-0238">DNA-binding</keyword>
<dbReference type="SMART" id="SM00354">
    <property type="entry name" value="HTH_LACI"/>
    <property type="match status" value="1"/>
</dbReference>
<dbReference type="KEGG" id="gso:PH603_16240"/>
<dbReference type="GO" id="GO:0000976">
    <property type="term" value="F:transcription cis-regulatory region binding"/>
    <property type="evidence" value="ECO:0007669"/>
    <property type="project" value="TreeGrafter"/>
</dbReference>
<keyword evidence="6" id="KW-1185">Reference proteome</keyword>
<gene>
    <name evidence="5" type="ORF">PH603_16240</name>
</gene>
<dbReference type="SUPFAM" id="SSF53822">
    <property type="entry name" value="Periplasmic binding protein-like I"/>
    <property type="match status" value="1"/>
</dbReference>
<dbReference type="AlphaFoldDB" id="A0AAF0BKB5"/>
<organism evidence="5 6">
    <name type="scientific">Gimibacter soli</name>
    <dbReference type="NCBI Taxonomy" id="3024400"/>
    <lineage>
        <taxon>Bacteria</taxon>
        <taxon>Pseudomonadati</taxon>
        <taxon>Pseudomonadota</taxon>
        <taxon>Alphaproteobacteria</taxon>
        <taxon>Kordiimonadales</taxon>
        <taxon>Temperatibacteraceae</taxon>
        <taxon>Gimibacter</taxon>
    </lineage>
</organism>
<dbReference type="InterPro" id="IPR010982">
    <property type="entry name" value="Lambda_DNA-bd_dom_sf"/>
</dbReference>
<evidence type="ECO:0000256" key="2">
    <source>
        <dbReference type="ARBA" id="ARBA00023125"/>
    </source>
</evidence>
<dbReference type="CDD" id="cd01545">
    <property type="entry name" value="PBP1_SalR"/>
    <property type="match status" value="1"/>
</dbReference>
<evidence type="ECO:0000256" key="3">
    <source>
        <dbReference type="ARBA" id="ARBA00023163"/>
    </source>
</evidence>
<dbReference type="EMBL" id="CP116805">
    <property type="protein sequence ID" value="WCL54089.1"/>
    <property type="molecule type" value="Genomic_DNA"/>
</dbReference>
<dbReference type="GO" id="GO:0003700">
    <property type="term" value="F:DNA-binding transcription factor activity"/>
    <property type="evidence" value="ECO:0007669"/>
    <property type="project" value="TreeGrafter"/>
</dbReference>
<proteinExistence type="predicted"/>
<dbReference type="InterPro" id="IPR046335">
    <property type="entry name" value="LacI/GalR-like_sensor"/>
</dbReference>
<dbReference type="CDD" id="cd01392">
    <property type="entry name" value="HTH_LacI"/>
    <property type="match status" value="1"/>
</dbReference>
<dbReference type="Pfam" id="PF00356">
    <property type="entry name" value="LacI"/>
    <property type="match status" value="1"/>
</dbReference>
<dbReference type="InterPro" id="IPR028082">
    <property type="entry name" value="Peripla_BP_I"/>
</dbReference>
<dbReference type="PRINTS" id="PR00036">
    <property type="entry name" value="HTHLACI"/>
</dbReference>
<dbReference type="PROSITE" id="PS00356">
    <property type="entry name" value="HTH_LACI_1"/>
    <property type="match status" value="1"/>
</dbReference>
<reference evidence="5" key="1">
    <citation type="submission" date="2023-01" db="EMBL/GenBank/DDBJ databases">
        <title>The genome sequence of Kordiimonadaceae bacterium 6D33.</title>
        <authorList>
            <person name="Liu Y."/>
        </authorList>
    </citation>
    <scope>NUCLEOTIDE SEQUENCE</scope>
    <source>
        <strain evidence="5">6D33</strain>
    </source>
</reference>
<dbReference type="InterPro" id="IPR000843">
    <property type="entry name" value="HTH_LacI"/>
</dbReference>
<dbReference type="PANTHER" id="PTHR30146">
    <property type="entry name" value="LACI-RELATED TRANSCRIPTIONAL REPRESSOR"/>
    <property type="match status" value="1"/>
</dbReference>
<dbReference type="Gene3D" id="1.10.260.40">
    <property type="entry name" value="lambda repressor-like DNA-binding domains"/>
    <property type="match status" value="1"/>
</dbReference>
<accession>A0AAF0BKB5</accession>
<evidence type="ECO:0000256" key="1">
    <source>
        <dbReference type="ARBA" id="ARBA00023015"/>
    </source>
</evidence>
<keyword evidence="1" id="KW-0805">Transcription regulation</keyword>
<sequence length="346" mass="37061">MSKATIKDVARQAGVSLKTVSRVINNEPTVRAETREKVQEAINNLGYQPDMAARNLRGATSYAVGLVYDNPNPYYVVDIQQGVLKCCRELGYGLQIHPCDASSPQLIDELAELVLHSRLAGLVLAPPISENDDIVQALADRSIHVVRIVSGADAPGGPAPAVHVNDRAAAYALTDHLVQLGHRRIAFLSGEEEHRSTPERRAGYEEALQAHGLPVDPALVLPGRYTFDSGFNRTQALLAGPDRPTAIFGCNDEIAAGALAATRANGMKVPGDLSIVGFEDSPFSRQSSPPLTTAAQKTEAIARQAMLRLIGAMRPHTTEEMNSGPEADVFVPNLIVRPSTGPVTSR</sequence>
<dbReference type="Gene3D" id="3.40.50.2300">
    <property type="match status" value="2"/>
</dbReference>
<dbReference type="PROSITE" id="PS50932">
    <property type="entry name" value="HTH_LACI_2"/>
    <property type="match status" value="1"/>
</dbReference>
<evidence type="ECO:0000259" key="4">
    <source>
        <dbReference type="PROSITE" id="PS50932"/>
    </source>
</evidence>
<dbReference type="SUPFAM" id="SSF47413">
    <property type="entry name" value="lambda repressor-like DNA-binding domains"/>
    <property type="match status" value="1"/>
</dbReference>
<dbReference type="Pfam" id="PF13377">
    <property type="entry name" value="Peripla_BP_3"/>
    <property type="match status" value="1"/>
</dbReference>
<dbReference type="RefSeq" id="WP_289503808.1">
    <property type="nucleotide sequence ID" value="NZ_CP116805.1"/>
</dbReference>
<protein>
    <submittedName>
        <fullName evidence="5">LacI family DNA-binding transcriptional regulator</fullName>
    </submittedName>
</protein>
<name>A0AAF0BKB5_9PROT</name>
<keyword evidence="3" id="KW-0804">Transcription</keyword>
<feature type="domain" description="HTH lacI-type" evidence="4">
    <location>
        <begin position="4"/>
        <end position="58"/>
    </location>
</feature>
<dbReference type="PANTHER" id="PTHR30146:SF153">
    <property type="entry name" value="LACTOSE OPERON REPRESSOR"/>
    <property type="match status" value="1"/>
</dbReference>
<evidence type="ECO:0000313" key="6">
    <source>
        <dbReference type="Proteomes" id="UP001217500"/>
    </source>
</evidence>
<dbReference type="Proteomes" id="UP001217500">
    <property type="component" value="Chromosome"/>
</dbReference>
<evidence type="ECO:0000313" key="5">
    <source>
        <dbReference type="EMBL" id="WCL54089.1"/>
    </source>
</evidence>